<accession>A0A316AK23</accession>
<evidence type="ECO:0000259" key="4">
    <source>
        <dbReference type="Pfam" id="PF09375"/>
    </source>
</evidence>
<dbReference type="PROSITE" id="PS51257">
    <property type="entry name" value="PROKAR_LIPOPROTEIN"/>
    <property type="match status" value="1"/>
</dbReference>
<evidence type="ECO:0000256" key="1">
    <source>
        <dbReference type="ARBA" id="ARBA00004196"/>
    </source>
</evidence>
<dbReference type="OrthoDB" id="650514at2"/>
<evidence type="ECO:0000256" key="3">
    <source>
        <dbReference type="SAM" id="SignalP"/>
    </source>
</evidence>
<dbReference type="Proteomes" id="UP000245880">
    <property type="component" value="Unassembled WGS sequence"/>
</dbReference>
<feature type="signal peptide" evidence="3">
    <location>
        <begin position="1"/>
        <end position="23"/>
    </location>
</feature>
<evidence type="ECO:0000313" key="5">
    <source>
        <dbReference type="EMBL" id="PWJ58006.1"/>
    </source>
</evidence>
<proteinExistence type="predicted"/>
<dbReference type="GO" id="GO:0030313">
    <property type="term" value="C:cell envelope"/>
    <property type="evidence" value="ECO:0007669"/>
    <property type="project" value="UniProtKB-SubCell"/>
</dbReference>
<evidence type="ECO:0000313" key="6">
    <source>
        <dbReference type="Proteomes" id="UP000245880"/>
    </source>
</evidence>
<dbReference type="RefSeq" id="WP_109674601.1">
    <property type="nucleotide sequence ID" value="NZ_QGDT01000005.1"/>
</dbReference>
<comment type="subcellular location">
    <subcellularLocation>
        <location evidence="1">Cell envelope</location>
    </subcellularLocation>
</comment>
<sequence length="372" mass="40100">MYKKLIAMTLVLAACSCSKSEDADPEVESTRAEVIASVGTQVILPTIQVFASESQKLNTLAESVATDRLEQANLEELQQNWLQLATAWKKVSLYSMGPIDDDFLESGIYYTSVNTSGIESYIAKSTPVDAALIGSLGAAYKGIPAIEYLLFGNNESVEVQLEKYQGATASQRIQYLKALCADLKIKAADLESKWNSSGGNYIKTFTDASGRDINSSLGKLSNKMINMIYTIKDERIGAPNGTRNNGTPQPALVDAPYSDESLALLKAEIEGIQGAFTGDLAGGTSGLGLDDLLNQVGAQSETGLLSTKINSQFDAVYTKIDMIQVPLSRAVTEQSQLVTDLYTEVKKLQVLLEVDMINNLGVLLTFSDNDGD</sequence>
<keyword evidence="6" id="KW-1185">Reference proteome</keyword>
<evidence type="ECO:0000256" key="2">
    <source>
        <dbReference type="ARBA" id="ARBA00022729"/>
    </source>
</evidence>
<keyword evidence="2 3" id="KW-0732">Signal</keyword>
<dbReference type="InterPro" id="IPR038352">
    <property type="entry name" value="Imelysin_sf"/>
</dbReference>
<reference evidence="5 6" key="1">
    <citation type="submission" date="2018-03" db="EMBL/GenBank/DDBJ databases">
        <title>Genomic Encyclopedia of Archaeal and Bacterial Type Strains, Phase II (KMG-II): from individual species to whole genera.</title>
        <authorList>
            <person name="Goeker M."/>
        </authorList>
    </citation>
    <scope>NUCLEOTIDE SEQUENCE [LARGE SCALE GENOMIC DNA]</scope>
    <source>
        <strain evidence="5 6">DSM 100346</strain>
    </source>
</reference>
<organism evidence="5 6">
    <name type="scientific">Dyadobacter jejuensis</name>
    <dbReference type="NCBI Taxonomy" id="1082580"/>
    <lineage>
        <taxon>Bacteria</taxon>
        <taxon>Pseudomonadati</taxon>
        <taxon>Bacteroidota</taxon>
        <taxon>Cytophagia</taxon>
        <taxon>Cytophagales</taxon>
        <taxon>Spirosomataceae</taxon>
        <taxon>Dyadobacter</taxon>
    </lineage>
</organism>
<dbReference type="EMBL" id="QGDT01000005">
    <property type="protein sequence ID" value="PWJ58006.1"/>
    <property type="molecule type" value="Genomic_DNA"/>
</dbReference>
<comment type="caution">
    <text evidence="5">The sequence shown here is derived from an EMBL/GenBank/DDBJ whole genome shotgun (WGS) entry which is preliminary data.</text>
</comment>
<protein>
    <submittedName>
        <fullName evidence="5">Putative lipoprotein</fullName>
    </submittedName>
</protein>
<keyword evidence="5" id="KW-0449">Lipoprotein</keyword>
<dbReference type="InterPro" id="IPR034984">
    <property type="entry name" value="Imelysin-like_IPPA"/>
</dbReference>
<dbReference type="AlphaFoldDB" id="A0A316AK23"/>
<dbReference type="Pfam" id="PF09375">
    <property type="entry name" value="Peptidase_M75"/>
    <property type="match status" value="1"/>
</dbReference>
<dbReference type="Gene3D" id="1.20.1420.20">
    <property type="entry name" value="M75 peptidase, HXXE motif"/>
    <property type="match status" value="1"/>
</dbReference>
<name>A0A316AK23_9BACT</name>
<dbReference type="CDD" id="cd14659">
    <property type="entry name" value="Imelysin-like_IPPA"/>
    <property type="match status" value="1"/>
</dbReference>
<feature type="chain" id="PRO_5016366663" evidence="3">
    <location>
        <begin position="24"/>
        <end position="372"/>
    </location>
</feature>
<dbReference type="InterPro" id="IPR018976">
    <property type="entry name" value="Imelysin-like"/>
</dbReference>
<feature type="domain" description="Imelysin-like" evidence="4">
    <location>
        <begin position="44"/>
        <end position="350"/>
    </location>
</feature>
<gene>
    <name evidence="5" type="ORF">CLV98_105186</name>
</gene>